<feature type="region of interest" description="Disordered" evidence="1">
    <location>
        <begin position="1"/>
        <end position="22"/>
    </location>
</feature>
<evidence type="ECO:0000256" key="1">
    <source>
        <dbReference type="SAM" id="MobiDB-lite"/>
    </source>
</evidence>
<proteinExistence type="predicted"/>
<name>A0A6J6RNV5_9ZZZZ</name>
<reference evidence="2" key="1">
    <citation type="submission" date="2020-05" db="EMBL/GenBank/DDBJ databases">
        <authorList>
            <person name="Chiriac C."/>
            <person name="Salcher M."/>
            <person name="Ghai R."/>
            <person name="Kavagutti S V."/>
        </authorList>
    </citation>
    <scope>NUCLEOTIDE SEQUENCE</scope>
</reference>
<feature type="region of interest" description="Disordered" evidence="1">
    <location>
        <begin position="356"/>
        <end position="376"/>
    </location>
</feature>
<dbReference type="AlphaFoldDB" id="A0A6J6RNV5"/>
<dbReference type="EMBL" id="CAEZYQ010000001">
    <property type="protein sequence ID" value="CAB4724131.1"/>
    <property type="molecule type" value="Genomic_DNA"/>
</dbReference>
<protein>
    <submittedName>
        <fullName evidence="2">Unannotated protein</fullName>
    </submittedName>
</protein>
<evidence type="ECO:0000313" key="2">
    <source>
        <dbReference type="EMBL" id="CAB4724131.1"/>
    </source>
</evidence>
<sequence>MTGAAERSWEGDPHLGPGRSQRRTVRWTSALLGAVLALGVLSGCSLLSDDETSSPGTSAAPAPPGVVEELTRVLRRRAVAVREGDEQVFRSGLARRGGEFGTAQADYFRAMQDLPVQVFRYSFDPAEVLRDGESYWVVVRVHLQLEGYDAAPVVARDRYLFTPGSRGRLRLASVTDEAWEERNGVVAQPWDRGPVEVREVAGVLGVFDATSVGSADALLESVQRGIADVSAVVPYDWERRVVVYALGDSGFLGSLAELPGGDPELVDAVAFPVPLDDADPSAGTAGVRVALHPRMLTREDGARDRLVRHELTHVALGPRDDAVPVWLSEGIAEWVSVAPLAPEDRALSTGSLVAARDGLDGEEPSGEPLDLPRSDGFNGATSGANYGLSWWACEALTTAYGDEVLWTLVDDLDAAAEVVTARGEDPAVGVDERGEEVLAQRTGLTTEDLARRAARLMLATYGP</sequence>
<accession>A0A6J6RNV5</accession>
<gene>
    <name evidence="2" type="ORF">UFOPK2761_00016</name>
</gene>
<organism evidence="2">
    <name type="scientific">freshwater metagenome</name>
    <dbReference type="NCBI Taxonomy" id="449393"/>
    <lineage>
        <taxon>unclassified sequences</taxon>
        <taxon>metagenomes</taxon>
        <taxon>ecological metagenomes</taxon>
    </lineage>
</organism>